<dbReference type="AlphaFoldDB" id="A0A1S0UEH1"/>
<dbReference type="GeneID" id="31251984"/>
<evidence type="ECO:0000313" key="1">
    <source>
        <dbReference type="EMBL" id="EJD73989.1"/>
    </source>
</evidence>
<dbReference type="InParanoid" id="A0A1S0UEH1"/>
<name>A0A1S0UEH1_LOALO</name>
<organism evidence="1">
    <name type="scientific">Loa loa</name>
    <name type="common">Eye worm</name>
    <name type="synonym">Filaria loa</name>
    <dbReference type="NCBI Taxonomy" id="7209"/>
    <lineage>
        <taxon>Eukaryota</taxon>
        <taxon>Metazoa</taxon>
        <taxon>Ecdysozoa</taxon>
        <taxon>Nematoda</taxon>
        <taxon>Chromadorea</taxon>
        <taxon>Rhabditida</taxon>
        <taxon>Spirurina</taxon>
        <taxon>Spiruromorpha</taxon>
        <taxon>Filarioidea</taxon>
        <taxon>Onchocercidae</taxon>
        <taxon>Loa</taxon>
    </lineage>
</organism>
<sequence>MFDNIDSGHPELLGYQMFGNIDSGHPERHSALITHELSRLNIDIPILSGFPILQFFISKRTVSLINMALVTYSTGQENPKSKVTFQQIVLWLKTLPPPNLRLCRQIIPAILFSLSTYAPTLQADPMENDRFYTDLIKKIGIALKLQRHGRLLLEFCAQQQLTTTNTIIFQPRKFEDNLDASSIQALASH</sequence>
<dbReference type="KEGG" id="loa:LOAG_18633"/>
<proteinExistence type="predicted"/>
<protein>
    <submittedName>
        <fullName evidence="1">Uncharacterized protein</fullName>
    </submittedName>
</protein>
<gene>
    <name evidence="1" type="ORF">LOAG_18633</name>
</gene>
<accession>A0A1S0UEH1</accession>
<dbReference type="CTD" id="31251984"/>
<reference evidence="1" key="1">
    <citation type="submission" date="2012-04" db="EMBL/GenBank/DDBJ databases">
        <title>The Genome Sequence of Loa loa.</title>
        <authorList>
            <consortium name="The Broad Institute Genome Sequencing Platform"/>
            <consortium name="Broad Institute Genome Sequencing Center for Infectious Disease"/>
            <person name="Nutman T.B."/>
            <person name="Fink D.L."/>
            <person name="Russ C."/>
            <person name="Young S."/>
            <person name="Zeng Q."/>
            <person name="Gargeya S."/>
            <person name="Alvarado L."/>
            <person name="Berlin A."/>
            <person name="Chapman S.B."/>
            <person name="Chen Z."/>
            <person name="Freedman E."/>
            <person name="Gellesch M."/>
            <person name="Goldberg J."/>
            <person name="Griggs A."/>
            <person name="Gujja S."/>
            <person name="Heilman E.R."/>
            <person name="Heiman D."/>
            <person name="Howarth C."/>
            <person name="Mehta T."/>
            <person name="Neiman D."/>
            <person name="Pearson M."/>
            <person name="Roberts A."/>
            <person name="Saif S."/>
            <person name="Shea T."/>
            <person name="Shenoy N."/>
            <person name="Sisk P."/>
            <person name="Stolte C."/>
            <person name="Sykes S."/>
            <person name="White J."/>
            <person name="Yandava C."/>
            <person name="Haas B."/>
            <person name="Henn M.R."/>
            <person name="Nusbaum C."/>
            <person name="Birren B."/>
        </authorList>
    </citation>
    <scope>NUCLEOTIDE SEQUENCE [LARGE SCALE GENOMIC DNA]</scope>
</reference>
<dbReference type="RefSeq" id="XP_020304932.1">
    <property type="nucleotide sequence ID" value="XM_020451296.1"/>
</dbReference>
<dbReference type="EMBL" id="JH712477">
    <property type="protein sequence ID" value="EJD73989.1"/>
    <property type="molecule type" value="Genomic_DNA"/>
</dbReference>